<comment type="caution">
    <text evidence="2">The sequence shown here is derived from an EMBL/GenBank/DDBJ whole genome shotgun (WGS) entry which is preliminary data.</text>
</comment>
<gene>
    <name evidence="2" type="primary">Acey_s0298.g1766</name>
    <name evidence="2" type="ORF">Y032_0298g1766</name>
</gene>
<evidence type="ECO:0000256" key="1">
    <source>
        <dbReference type="SAM" id="Phobius"/>
    </source>
</evidence>
<sequence>MFKHHRNTGNMCKKGISLGINVSIDYYQSIRHFICNKMTKSLSIRVRSFSSSFFLLITLIDILLLSQPVSVLRHCHFTKG</sequence>
<protein>
    <submittedName>
        <fullName evidence="2">Uncharacterized protein</fullName>
    </submittedName>
</protein>
<feature type="transmembrane region" description="Helical" evidence="1">
    <location>
        <begin position="46"/>
        <end position="65"/>
    </location>
</feature>
<name>A0A016S5D3_9BILA</name>
<dbReference type="Proteomes" id="UP000024635">
    <property type="component" value="Unassembled WGS sequence"/>
</dbReference>
<evidence type="ECO:0000313" key="3">
    <source>
        <dbReference type="Proteomes" id="UP000024635"/>
    </source>
</evidence>
<accession>A0A016S5D3</accession>
<dbReference type="AlphaFoldDB" id="A0A016S5D3"/>
<keyword evidence="1" id="KW-1133">Transmembrane helix</keyword>
<keyword evidence="1" id="KW-0472">Membrane</keyword>
<keyword evidence="1" id="KW-0812">Transmembrane</keyword>
<keyword evidence="3" id="KW-1185">Reference proteome</keyword>
<proteinExistence type="predicted"/>
<reference evidence="3" key="1">
    <citation type="journal article" date="2015" name="Nat. Genet.">
        <title>The genome and transcriptome of the zoonotic hookworm Ancylostoma ceylanicum identify infection-specific gene families.</title>
        <authorList>
            <person name="Schwarz E.M."/>
            <person name="Hu Y."/>
            <person name="Antoshechkin I."/>
            <person name="Miller M.M."/>
            <person name="Sternberg P.W."/>
            <person name="Aroian R.V."/>
        </authorList>
    </citation>
    <scope>NUCLEOTIDE SEQUENCE</scope>
    <source>
        <strain evidence="3">HY135</strain>
    </source>
</reference>
<evidence type="ECO:0000313" key="2">
    <source>
        <dbReference type="EMBL" id="EYB85444.1"/>
    </source>
</evidence>
<dbReference type="EMBL" id="JARK01001634">
    <property type="protein sequence ID" value="EYB85444.1"/>
    <property type="molecule type" value="Genomic_DNA"/>
</dbReference>
<organism evidence="2 3">
    <name type="scientific">Ancylostoma ceylanicum</name>
    <dbReference type="NCBI Taxonomy" id="53326"/>
    <lineage>
        <taxon>Eukaryota</taxon>
        <taxon>Metazoa</taxon>
        <taxon>Ecdysozoa</taxon>
        <taxon>Nematoda</taxon>
        <taxon>Chromadorea</taxon>
        <taxon>Rhabditida</taxon>
        <taxon>Rhabditina</taxon>
        <taxon>Rhabditomorpha</taxon>
        <taxon>Strongyloidea</taxon>
        <taxon>Ancylostomatidae</taxon>
        <taxon>Ancylostomatinae</taxon>
        <taxon>Ancylostoma</taxon>
    </lineage>
</organism>